<keyword evidence="2" id="KW-1133">Transmembrane helix</keyword>
<dbReference type="EMBL" id="PDNU01000003">
    <property type="protein sequence ID" value="PHK96270.1"/>
    <property type="molecule type" value="Genomic_DNA"/>
</dbReference>
<feature type="region of interest" description="Disordered" evidence="1">
    <location>
        <begin position="51"/>
        <end position="70"/>
    </location>
</feature>
<organism evidence="3 4">
    <name type="scientific">Teichococcus rhizosphaerae</name>
    <dbReference type="NCBI Taxonomy" id="1335062"/>
    <lineage>
        <taxon>Bacteria</taxon>
        <taxon>Pseudomonadati</taxon>
        <taxon>Pseudomonadota</taxon>
        <taxon>Alphaproteobacteria</taxon>
        <taxon>Acetobacterales</taxon>
        <taxon>Roseomonadaceae</taxon>
        <taxon>Roseomonas</taxon>
    </lineage>
</organism>
<reference evidence="3 4" key="1">
    <citation type="submission" date="2017-10" db="EMBL/GenBank/DDBJ databases">
        <authorList>
            <person name="Banno H."/>
            <person name="Chua N.-H."/>
        </authorList>
    </citation>
    <scope>NUCLEOTIDE SEQUENCE [LARGE SCALE GENOMIC DNA]</scope>
    <source>
        <strain evidence="3 4">YW11</strain>
    </source>
</reference>
<keyword evidence="4" id="KW-1185">Reference proteome</keyword>
<dbReference type="Proteomes" id="UP000223527">
    <property type="component" value="Unassembled WGS sequence"/>
</dbReference>
<dbReference type="RefSeq" id="WP_099094000.1">
    <property type="nucleotide sequence ID" value="NZ_PDNU01000003.1"/>
</dbReference>
<evidence type="ECO:0000313" key="4">
    <source>
        <dbReference type="Proteomes" id="UP000223527"/>
    </source>
</evidence>
<dbReference type="AlphaFoldDB" id="A0A2C7ACX4"/>
<protein>
    <submittedName>
        <fullName evidence="3">Uncharacterized protein</fullName>
    </submittedName>
</protein>
<evidence type="ECO:0000256" key="2">
    <source>
        <dbReference type="SAM" id="Phobius"/>
    </source>
</evidence>
<comment type="caution">
    <text evidence="3">The sequence shown here is derived from an EMBL/GenBank/DDBJ whole genome shotgun (WGS) entry which is preliminary data.</text>
</comment>
<feature type="transmembrane region" description="Helical" evidence="2">
    <location>
        <begin position="25"/>
        <end position="45"/>
    </location>
</feature>
<name>A0A2C7ACX4_9PROT</name>
<accession>A0A2C7ACX4</accession>
<evidence type="ECO:0000256" key="1">
    <source>
        <dbReference type="SAM" id="MobiDB-lite"/>
    </source>
</evidence>
<gene>
    <name evidence="3" type="ORF">CR162_02710</name>
</gene>
<keyword evidence="2" id="KW-0472">Membrane</keyword>
<proteinExistence type="predicted"/>
<keyword evidence="2" id="KW-0812">Transmembrane</keyword>
<evidence type="ECO:0000313" key="3">
    <source>
        <dbReference type="EMBL" id="PHK96270.1"/>
    </source>
</evidence>
<sequence>MRGALVAAATVGAFALWIWLTGPGTSLPLALGGGLFALLAGRVAYRLLTPRSTDHDTAPEGAQNKGERDV</sequence>